<accession>A0A9D3Y7R3</accession>
<dbReference type="SUPFAM" id="SSF55120">
    <property type="entry name" value="Pseudouridine synthase"/>
    <property type="match status" value="1"/>
</dbReference>
<dbReference type="Pfam" id="PF00849">
    <property type="entry name" value="PseudoU_synth_2"/>
    <property type="match status" value="1"/>
</dbReference>
<proteinExistence type="inferred from homology"/>
<dbReference type="InterPro" id="IPR020103">
    <property type="entry name" value="PsdUridine_synth_cat_dom_sf"/>
</dbReference>
<dbReference type="GO" id="GO:0000455">
    <property type="term" value="P:enzyme-directed rRNA pseudouridine synthesis"/>
    <property type="evidence" value="ECO:0007669"/>
    <property type="project" value="TreeGrafter"/>
</dbReference>
<protein>
    <recommendedName>
        <fullName evidence="2">Pseudouridine synthase RsuA/RluA-like domain-containing protein</fullName>
    </recommendedName>
</protein>
<sequence length="321" mass="36314">MRRRLKVISKYLNILTSPTMAKHEVLSPGVSDKDVNIDALEVVYKSDNFLCVNKNFDVKINSNNPNDVTVEHQVRKLFPHLVDPKCTHGFRFVHRLDYATSGILCLALNKRAAGHLSAMFKAQQVTKYYLALVRGHVHNESTLIDIAIGPLVDQEWPGRMCAVDHPHCSEPRPTKTLLMCLERGTYDGQPATKVLLKPFTGRQHQLRVHCDYIGHTIVGDYTYSNRRDTTPERMMLHSYKLQAQTTIENLDLQTSDPFVPDLVKPWQPVEVVRPSDEALKLAQNFDFNTCNDQSVGGGLDIKHVTLNPDKTCCHSNINVCT</sequence>
<reference evidence="3" key="1">
    <citation type="journal article" date="2019" name="bioRxiv">
        <title>The Genome of the Zebra Mussel, Dreissena polymorpha: A Resource for Invasive Species Research.</title>
        <authorList>
            <person name="McCartney M.A."/>
            <person name="Auch B."/>
            <person name="Kono T."/>
            <person name="Mallez S."/>
            <person name="Zhang Y."/>
            <person name="Obille A."/>
            <person name="Becker A."/>
            <person name="Abrahante J.E."/>
            <person name="Garbe J."/>
            <person name="Badalamenti J.P."/>
            <person name="Herman A."/>
            <person name="Mangelson H."/>
            <person name="Liachko I."/>
            <person name="Sullivan S."/>
            <person name="Sone E.D."/>
            <person name="Koren S."/>
            <person name="Silverstein K.A.T."/>
            <person name="Beckman K.B."/>
            <person name="Gohl D.M."/>
        </authorList>
    </citation>
    <scope>NUCLEOTIDE SEQUENCE</scope>
    <source>
        <strain evidence="3">Duluth1</strain>
        <tissue evidence="3">Whole animal</tissue>
    </source>
</reference>
<dbReference type="Gene3D" id="3.30.2350.10">
    <property type="entry name" value="Pseudouridine synthase"/>
    <property type="match status" value="1"/>
</dbReference>
<reference evidence="3" key="2">
    <citation type="submission" date="2020-11" db="EMBL/GenBank/DDBJ databases">
        <authorList>
            <person name="McCartney M.A."/>
            <person name="Auch B."/>
            <person name="Kono T."/>
            <person name="Mallez S."/>
            <person name="Becker A."/>
            <person name="Gohl D.M."/>
            <person name="Silverstein K.A.T."/>
            <person name="Koren S."/>
            <person name="Bechman K.B."/>
            <person name="Herman A."/>
            <person name="Abrahante J.E."/>
            <person name="Garbe J."/>
        </authorList>
    </citation>
    <scope>NUCLEOTIDE SEQUENCE</scope>
    <source>
        <strain evidence="3">Duluth1</strain>
        <tissue evidence="3">Whole animal</tissue>
    </source>
</reference>
<comment type="similarity">
    <text evidence="1">Belongs to the pseudouridine synthase RluA family.</text>
</comment>
<evidence type="ECO:0000256" key="1">
    <source>
        <dbReference type="ARBA" id="ARBA00010876"/>
    </source>
</evidence>
<evidence type="ECO:0000313" key="3">
    <source>
        <dbReference type="EMBL" id="KAH3694782.1"/>
    </source>
</evidence>
<dbReference type="PANTHER" id="PTHR21600:SF87">
    <property type="entry name" value="RNA PSEUDOURIDYLATE SYNTHASE DOMAIN-CONTAINING PROTEIN 1"/>
    <property type="match status" value="1"/>
</dbReference>
<dbReference type="CDD" id="cd02869">
    <property type="entry name" value="PseudoU_synth_RluA_like"/>
    <property type="match status" value="1"/>
</dbReference>
<evidence type="ECO:0000313" key="4">
    <source>
        <dbReference type="Proteomes" id="UP000828390"/>
    </source>
</evidence>
<organism evidence="3 4">
    <name type="scientific">Dreissena polymorpha</name>
    <name type="common">Zebra mussel</name>
    <name type="synonym">Mytilus polymorpha</name>
    <dbReference type="NCBI Taxonomy" id="45954"/>
    <lineage>
        <taxon>Eukaryota</taxon>
        <taxon>Metazoa</taxon>
        <taxon>Spiralia</taxon>
        <taxon>Lophotrochozoa</taxon>
        <taxon>Mollusca</taxon>
        <taxon>Bivalvia</taxon>
        <taxon>Autobranchia</taxon>
        <taxon>Heteroconchia</taxon>
        <taxon>Euheterodonta</taxon>
        <taxon>Imparidentia</taxon>
        <taxon>Neoheterodontei</taxon>
        <taxon>Myida</taxon>
        <taxon>Dreissenoidea</taxon>
        <taxon>Dreissenidae</taxon>
        <taxon>Dreissena</taxon>
    </lineage>
</organism>
<dbReference type="GO" id="GO:0003723">
    <property type="term" value="F:RNA binding"/>
    <property type="evidence" value="ECO:0007669"/>
    <property type="project" value="InterPro"/>
</dbReference>
<feature type="domain" description="Pseudouridine synthase RsuA/RluA-like" evidence="2">
    <location>
        <begin position="49"/>
        <end position="210"/>
    </location>
</feature>
<dbReference type="AlphaFoldDB" id="A0A9D3Y7R3"/>
<dbReference type="EMBL" id="JAIWYP010000016">
    <property type="protein sequence ID" value="KAH3694782.1"/>
    <property type="molecule type" value="Genomic_DNA"/>
</dbReference>
<dbReference type="OrthoDB" id="418349at2759"/>
<comment type="caution">
    <text evidence="3">The sequence shown here is derived from an EMBL/GenBank/DDBJ whole genome shotgun (WGS) entry which is preliminary data.</text>
</comment>
<name>A0A9D3Y7R3_DREPO</name>
<dbReference type="InterPro" id="IPR050188">
    <property type="entry name" value="RluA_PseudoU_synthase"/>
</dbReference>
<gene>
    <name evidence="3" type="ORF">DPMN_082223</name>
</gene>
<dbReference type="GO" id="GO:0009982">
    <property type="term" value="F:pseudouridine synthase activity"/>
    <property type="evidence" value="ECO:0007669"/>
    <property type="project" value="InterPro"/>
</dbReference>
<dbReference type="PANTHER" id="PTHR21600">
    <property type="entry name" value="MITOCHONDRIAL RNA PSEUDOURIDINE SYNTHASE"/>
    <property type="match status" value="1"/>
</dbReference>
<dbReference type="InterPro" id="IPR006145">
    <property type="entry name" value="PsdUridine_synth_RsuA/RluA"/>
</dbReference>
<keyword evidence="4" id="KW-1185">Reference proteome</keyword>
<evidence type="ECO:0000259" key="2">
    <source>
        <dbReference type="Pfam" id="PF00849"/>
    </source>
</evidence>
<dbReference type="Proteomes" id="UP000828390">
    <property type="component" value="Unassembled WGS sequence"/>
</dbReference>